<dbReference type="PANTHER" id="PTHR42793:SF4">
    <property type="entry name" value="BLL6376 PROTEIN"/>
    <property type="match status" value="1"/>
</dbReference>
<name>A0A0M7AR68_9HYPH</name>
<proteinExistence type="predicted"/>
<evidence type="ECO:0000259" key="3">
    <source>
        <dbReference type="PROSITE" id="PS50975"/>
    </source>
</evidence>
<evidence type="ECO:0000256" key="2">
    <source>
        <dbReference type="PROSITE-ProRule" id="PRU00409"/>
    </source>
</evidence>
<dbReference type="Pfam" id="PF13380">
    <property type="entry name" value="CoA_binding_2"/>
    <property type="match status" value="1"/>
</dbReference>
<dbReference type="SMART" id="SM00881">
    <property type="entry name" value="CoA_binding"/>
    <property type="match status" value="1"/>
</dbReference>
<dbReference type="Gene3D" id="3.40.50.720">
    <property type="entry name" value="NAD(P)-binding Rossmann-like Domain"/>
    <property type="match status" value="1"/>
</dbReference>
<keyword evidence="2" id="KW-0067">ATP-binding</keyword>
<evidence type="ECO:0000313" key="5">
    <source>
        <dbReference type="Proteomes" id="UP000049983"/>
    </source>
</evidence>
<dbReference type="InterPro" id="IPR036291">
    <property type="entry name" value="NAD(P)-bd_dom_sf"/>
</dbReference>
<dbReference type="EMBL" id="CXWC01000013">
    <property type="protein sequence ID" value="CTQ76816.1"/>
    <property type="molecule type" value="Genomic_DNA"/>
</dbReference>
<gene>
    <name evidence="4" type="ORF">LA5096_04894</name>
</gene>
<keyword evidence="5" id="KW-1185">Reference proteome</keyword>
<dbReference type="GeneID" id="97672173"/>
<dbReference type="InterPro" id="IPR003781">
    <property type="entry name" value="CoA-bd"/>
</dbReference>
<dbReference type="PANTHER" id="PTHR42793">
    <property type="entry name" value="COA BINDING DOMAIN CONTAINING PROTEIN"/>
    <property type="match status" value="1"/>
</dbReference>
<dbReference type="SUPFAM" id="SSF51735">
    <property type="entry name" value="NAD(P)-binding Rossmann-fold domains"/>
    <property type="match status" value="1"/>
</dbReference>
<dbReference type="Gene3D" id="3.30.1490.20">
    <property type="entry name" value="ATP-grasp fold, A domain"/>
    <property type="match status" value="1"/>
</dbReference>
<dbReference type="InterPro" id="IPR032875">
    <property type="entry name" value="Succ_CoA_lig_flav_dom"/>
</dbReference>
<dbReference type="Pfam" id="PF13549">
    <property type="entry name" value="ATP-grasp_5"/>
    <property type="match status" value="1"/>
</dbReference>
<sequence length="674" mass="70908">MRDLRRLLRPKSIVVVGGGAWCENVIRECRKNGFCGDICAVHPSKKELSGSPTVRSVAELPFVPDAAFVGVNRHSTIEIVQTLAKIGAGGAVCFASGFKEASAELEDADNLQDVLVEAAGEMPILGPNCYGFINALDGAALWPDQHGLVGVPNGVAILTQSSNIALNLTMQKRGLPIAYLATAGNQAQTGLSAIAEALLGDERVTAIGLYVEGLDDLSAFENFARRAKKAGKPVVVLKIGRSAQARSTTMSHTASLAGSAVGATALFSKLGIAEVTSLSTFLETLKMMHMVGTLADGSIVSMSCSGGEASLIADLASDRNITFPALSATQKTVLNELLGDKVALANPLDYHTYIWRDVDSMSHVFSIMMEGEASFGVVVLDFPRSDRCDLDDWLQVIDAVEIAKNKSGKPMGILSSLQETMPEAIALDLFARGLVPLCGLEDALAAIEAAAFAGKEPSKDAIHIPRTPKEETVIGEAQAKALLRSHGLRTPKSISVHSSKRAADAAVQIGFPVVLKGVGFAHKSEAGAVALLLKTRQDVMDAASTMPAETFLVEEMISDAVIELLIGVVLDPAHGYVLTLAAGGVLTELLQDSFSMILPVSRSDVETALDQLKIGCVLKGYRGQPACDRAAIVDAVMSVQAYAMSAAVSEVEVNPLLCGENFAIAADALIRCEV</sequence>
<evidence type="ECO:0000313" key="4">
    <source>
        <dbReference type="EMBL" id="CTQ76816.1"/>
    </source>
</evidence>
<feature type="domain" description="ATP-grasp" evidence="3">
    <location>
        <begin position="480"/>
        <end position="516"/>
    </location>
</feature>
<dbReference type="GO" id="GO:0046872">
    <property type="term" value="F:metal ion binding"/>
    <property type="evidence" value="ECO:0007669"/>
    <property type="project" value="InterPro"/>
</dbReference>
<dbReference type="SUPFAM" id="SSF52210">
    <property type="entry name" value="Succinyl-CoA synthetase domains"/>
    <property type="match status" value="2"/>
</dbReference>
<dbReference type="Gene3D" id="3.40.50.261">
    <property type="entry name" value="Succinyl-CoA synthetase domains"/>
    <property type="match status" value="2"/>
</dbReference>
<evidence type="ECO:0000256" key="1">
    <source>
        <dbReference type="ARBA" id="ARBA00022532"/>
    </source>
</evidence>
<dbReference type="Pfam" id="PF13607">
    <property type="entry name" value="Succ_CoA_lig"/>
    <property type="match status" value="1"/>
</dbReference>
<dbReference type="GO" id="GO:0005524">
    <property type="term" value="F:ATP binding"/>
    <property type="evidence" value="ECO:0007669"/>
    <property type="project" value="UniProtKB-UniRule"/>
</dbReference>
<dbReference type="AlphaFoldDB" id="A0A0M7AR68"/>
<dbReference type="RefSeq" id="WP_055117405.1">
    <property type="nucleotide sequence ID" value="NZ_CXWA01000004.1"/>
</dbReference>
<dbReference type="SUPFAM" id="SSF56059">
    <property type="entry name" value="Glutathione synthetase ATP-binding domain-like"/>
    <property type="match status" value="1"/>
</dbReference>
<organism evidence="4 5">
    <name type="scientific">Roseibium album</name>
    <dbReference type="NCBI Taxonomy" id="311410"/>
    <lineage>
        <taxon>Bacteria</taxon>
        <taxon>Pseudomonadati</taxon>
        <taxon>Pseudomonadota</taxon>
        <taxon>Alphaproteobacteria</taxon>
        <taxon>Hyphomicrobiales</taxon>
        <taxon>Stappiaceae</taxon>
        <taxon>Roseibium</taxon>
    </lineage>
</organism>
<dbReference type="Gene3D" id="3.30.470.20">
    <property type="entry name" value="ATP-grasp fold, B domain"/>
    <property type="match status" value="1"/>
</dbReference>
<dbReference type="OrthoDB" id="9807426at2"/>
<dbReference type="GO" id="GO:0006099">
    <property type="term" value="P:tricarboxylic acid cycle"/>
    <property type="evidence" value="ECO:0007669"/>
    <property type="project" value="UniProtKB-KW"/>
</dbReference>
<dbReference type="PROSITE" id="PS50975">
    <property type="entry name" value="ATP_GRASP"/>
    <property type="match status" value="1"/>
</dbReference>
<dbReference type="InterPro" id="IPR016102">
    <property type="entry name" value="Succinyl-CoA_synth-like"/>
</dbReference>
<protein>
    <submittedName>
        <fullName evidence="4">Succinyl-CoA synthetase subunit beta</fullName>
    </submittedName>
</protein>
<accession>A0A0M7AR68</accession>
<dbReference type="Proteomes" id="UP000049983">
    <property type="component" value="Unassembled WGS sequence"/>
</dbReference>
<dbReference type="STRING" id="311410.LA5095_03612"/>
<reference evidence="5" key="1">
    <citation type="submission" date="2015-07" db="EMBL/GenBank/DDBJ databases">
        <authorList>
            <person name="Rodrigo-Torres Lidia"/>
            <person name="Arahal R.David."/>
        </authorList>
    </citation>
    <scope>NUCLEOTIDE SEQUENCE [LARGE SCALE GENOMIC DNA]</scope>
    <source>
        <strain evidence="5">CECT 5096</strain>
    </source>
</reference>
<keyword evidence="1" id="KW-0816">Tricarboxylic acid cycle</keyword>
<dbReference type="InterPro" id="IPR013815">
    <property type="entry name" value="ATP_grasp_subdomain_1"/>
</dbReference>
<keyword evidence="2" id="KW-0547">Nucleotide-binding</keyword>
<dbReference type="InterPro" id="IPR011761">
    <property type="entry name" value="ATP-grasp"/>
</dbReference>